<dbReference type="STRING" id="714315.GCA_000516535_01773"/>
<gene>
    <name evidence="4" type="ORF">JCM16774_1765</name>
</gene>
<dbReference type="RefSeq" id="WP_026738012.1">
    <property type="nucleotide sequence ID" value="NZ_AP019822.1"/>
</dbReference>
<dbReference type="GO" id="GO:0070967">
    <property type="term" value="F:coenzyme F420 binding"/>
    <property type="evidence" value="ECO:0007669"/>
    <property type="project" value="TreeGrafter"/>
</dbReference>
<dbReference type="Pfam" id="PF01243">
    <property type="entry name" value="PNPOx_N"/>
    <property type="match status" value="1"/>
</dbReference>
<accession>A0A510JBW6</accession>
<dbReference type="KEGG" id="lgo:JCM16774_1765"/>
<dbReference type="Proteomes" id="UP000321606">
    <property type="component" value="Chromosome"/>
</dbReference>
<dbReference type="InterPro" id="IPR037119">
    <property type="entry name" value="Haem_oxidase_HugZ-like_sf"/>
</dbReference>
<evidence type="ECO:0000259" key="3">
    <source>
        <dbReference type="Pfam" id="PF10615"/>
    </source>
</evidence>
<feature type="domain" description="Pyridoxamine 5'-phosphate oxidase N-terminal" evidence="2">
    <location>
        <begin position="101"/>
        <end position="204"/>
    </location>
</feature>
<name>A0A510JBW6_9FUSO</name>
<evidence type="ECO:0000259" key="2">
    <source>
        <dbReference type="Pfam" id="PF01243"/>
    </source>
</evidence>
<proteinExistence type="predicted"/>
<dbReference type="InterPro" id="IPR011576">
    <property type="entry name" value="Pyridox_Oxase_N"/>
</dbReference>
<evidence type="ECO:0000256" key="1">
    <source>
        <dbReference type="ARBA" id="ARBA00023002"/>
    </source>
</evidence>
<dbReference type="InterPro" id="IPR019595">
    <property type="entry name" value="DUF2470"/>
</dbReference>
<organism evidence="4 5">
    <name type="scientific">Pseudoleptotrichia goodfellowii</name>
    <dbReference type="NCBI Taxonomy" id="157692"/>
    <lineage>
        <taxon>Bacteria</taxon>
        <taxon>Fusobacteriati</taxon>
        <taxon>Fusobacteriota</taxon>
        <taxon>Fusobacteriia</taxon>
        <taxon>Fusobacteriales</taxon>
        <taxon>Leptotrichiaceae</taxon>
        <taxon>Pseudoleptotrichia</taxon>
    </lineage>
</organism>
<sequence>MKDRILNHMNEDHNDVLALYVRYFNKRDDVKEARLIDVNEEEMTLHVNGNEDVKVKFTKRTEFEHMHLEMVKMAKIARKELGIPAPERYKDKSHLQEEEIKIEINDFIRKFKSVILGTVTEDGEPNVTYAPFLRFRGDDYIFISTTGDHFDNLKNNGKLEVLFIEDEEKSKMISARTRVRYKAVAEFLERNAQFEEIMDEFQQKDSLIKMTRTMKDFYLVKLKLIKGRYIKGIGKAYDIAENGEIKHITQDGHVYGHKEK</sequence>
<dbReference type="PANTHER" id="PTHR35176:SF6">
    <property type="entry name" value="HEME OXYGENASE HI_0854-RELATED"/>
    <property type="match status" value="1"/>
</dbReference>
<dbReference type="InterPro" id="IPR026324">
    <property type="entry name" value="Haem_oxygenase_HugZ"/>
</dbReference>
<dbReference type="GO" id="GO:0016627">
    <property type="term" value="F:oxidoreductase activity, acting on the CH-CH group of donors"/>
    <property type="evidence" value="ECO:0007669"/>
    <property type="project" value="TreeGrafter"/>
</dbReference>
<evidence type="ECO:0000313" key="5">
    <source>
        <dbReference type="Proteomes" id="UP000321606"/>
    </source>
</evidence>
<protein>
    <submittedName>
        <fullName evidence="4">Pyridoxamine 5'-phosphate oxidase family protein</fullName>
    </submittedName>
</protein>
<dbReference type="NCBIfam" id="TIGR04109">
    <property type="entry name" value="heme_ox_HugZ"/>
    <property type="match status" value="1"/>
</dbReference>
<feature type="domain" description="DUF2470" evidence="3">
    <location>
        <begin position="2"/>
        <end position="64"/>
    </location>
</feature>
<dbReference type="Pfam" id="PF10615">
    <property type="entry name" value="DUF2470"/>
    <property type="match status" value="1"/>
</dbReference>
<dbReference type="Gene3D" id="3.20.180.10">
    <property type="entry name" value="PNP-oxidase-like"/>
    <property type="match status" value="1"/>
</dbReference>
<dbReference type="EMBL" id="AP019822">
    <property type="protein sequence ID" value="BBM36819.1"/>
    <property type="molecule type" value="Genomic_DNA"/>
</dbReference>
<dbReference type="OrthoDB" id="92793at2"/>
<dbReference type="AlphaFoldDB" id="A0A510JBW6"/>
<dbReference type="GO" id="GO:0005829">
    <property type="term" value="C:cytosol"/>
    <property type="evidence" value="ECO:0007669"/>
    <property type="project" value="TreeGrafter"/>
</dbReference>
<reference evidence="4 5" key="1">
    <citation type="submission" date="2019-07" db="EMBL/GenBank/DDBJ databases">
        <title>Complete Genome Sequence of Leptotrichia goodfellowii Strain JCM 16774.</title>
        <authorList>
            <person name="Watanabe S."/>
            <person name="Cui L."/>
        </authorList>
    </citation>
    <scope>NUCLEOTIDE SEQUENCE [LARGE SCALE GENOMIC DNA]</scope>
    <source>
        <strain evidence="4 5">JCM16774</strain>
    </source>
</reference>
<dbReference type="InterPro" id="IPR052019">
    <property type="entry name" value="F420H2_bilvrd_red/Heme_oxyg"/>
</dbReference>
<keyword evidence="1" id="KW-0560">Oxidoreductase</keyword>
<evidence type="ECO:0000313" key="4">
    <source>
        <dbReference type="EMBL" id="BBM36819.1"/>
    </source>
</evidence>
<dbReference type="Gene3D" id="2.30.110.10">
    <property type="entry name" value="Electron Transport, Fmn-binding Protein, Chain A"/>
    <property type="match status" value="1"/>
</dbReference>
<dbReference type="InterPro" id="IPR012349">
    <property type="entry name" value="Split_barrel_FMN-bd"/>
</dbReference>
<dbReference type="PANTHER" id="PTHR35176">
    <property type="entry name" value="HEME OXYGENASE HI_0854-RELATED"/>
    <property type="match status" value="1"/>
</dbReference>
<dbReference type="SUPFAM" id="SSF50475">
    <property type="entry name" value="FMN-binding split barrel"/>
    <property type="match status" value="1"/>
</dbReference>